<dbReference type="InterPro" id="IPR017972">
    <property type="entry name" value="Cyt_P450_CS"/>
</dbReference>
<dbReference type="InterPro" id="IPR036396">
    <property type="entry name" value="Cyt_P450_sf"/>
</dbReference>
<dbReference type="InterPro" id="IPR002397">
    <property type="entry name" value="Cyt_P450_B"/>
</dbReference>
<keyword evidence="2" id="KW-0503">Monooxygenase</keyword>
<reference evidence="3 4" key="1">
    <citation type="submission" date="2022-11" db="EMBL/GenBank/DDBJ databases">
        <title>Minimal conservation of predation-associated metabolite biosynthetic gene clusters underscores biosynthetic potential of Myxococcota including descriptions for ten novel species: Archangium lansinium sp. nov., Myxococcus landrumus sp. nov., Nannocystis bai.</title>
        <authorList>
            <person name="Ahearne A."/>
            <person name="Stevens C."/>
            <person name="Dowd S."/>
        </authorList>
    </citation>
    <scope>NUCLEOTIDE SEQUENCE [LARGE SCALE GENOMIC DNA]</scope>
    <source>
        <strain evidence="3 4">BB15-2</strain>
    </source>
</reference>
<dbReference type="PRINTS" id="PR00359">
    <property type="entry name" value="BP450"/>
</dbReference>
<dbReference type="Gene3D" id="1.10.630.10">
    <property type="entry name" value="Cytochrome P450"/>
    <property type="match status" value="1"/>
</dbReference>
<keyword evidence="2" id="KW-0408">Iron</keyword>
<evidence type="ECO:0000256" key="2">
    <source>
        <dbReference type="RuleBase" id="RU000461"/>
    </source>
</evidence>
<keyword evidence="4" id="KW-1185">Reference proteome</keyword>
<name>A0ABT5DUD5_9BACT</name>
<comment type="similarity">
    <text evidence="1 2">Belongs to the cytochrome P450 family.</text>
</comment>
<evidence type="ECO:0000313" key="4">
    <source>
        <dbReference type="Proteomes" id="UP001221686"/>
    </source>
</evidence>
<sequence length="403" mass="43930">MTASHDVRPFLDLHGAEYSRDPHGAIRAAREQSWCADTVMGPAILRYREVQAALAQRSLRTPGPDFLAMQGIHDGPLVEIMSGFLLNTDGPVHDRLRRLISRSFTVRRVEAVRPQIVAIAGELADALVAKDRCDLVAEFADPFARRVLCAFVGIPADAQARVRRWTADLGLMFGLSVAKHRAQIEASMIELRGFIDGLIALRRRDPVDDLLSELVAAEANGDMLTDTELRAMIVTFMSAGSDTVLNQLGHAFAAFVEHPDQWRLLAADPSLAANAAEEVVRFSPAALLGVPRIATADVEVAGHVFPRGSFILPLTGAANRDPRVFTDPDRFDITRQRDVHLTFGGGIHYCLGAALARTQLQVTLPMLATRLGELHPDGPIPWLPPTEAVYGPLSVPVAYRARG</sequence>
<dbReference type="RefSeq" id="WP_272085722.1">
    <property type="nucleotide sequence ID" value="NZ_JAQNDL010000001.1"/>
</dbReference>
<keyword evidence="2" id="KW-0560">Oxidoreductase</keyword>
<dbReference type="SUPFAM" id="SSF48264">
    <property type="entry name" value="Cytochrome P450"/>
    <property type="match status" value="1"/>
</dbReference>
<dbReference type="PANTHER" id="PTHR46696:SF1">
    <property type="entry name" value="CYTOCHROME P450 YJIB-RELATED"/>
    <property type="match status" value="1"/>
</dbReference>
<dbReference type="Proteomes" id="UP001221686">
    <property type="component" value="Unassembled WGS sequence"/>
</dbReference>
<keyword evidence="2" id="KW-0479">Metal-binding</keyword>
<dbReference type="PANTHER" id="PTHR46696">
    <property type="entry name" value="P450, PUTATIVE (EUROFUNG)-RELATED"/>
    <property type="match status" value="1"/>
</dbReference>
<dbReference type="InterPro" id="IPR001128">
    <property type="entry name" value="Cyt_P450"/>
</dbReference>
<evidence type="ECO:0000256" key="1">
    <source>
        <dbReference type="ARBA" id="ARBA00010617"/>
    </source>
</evidence>
<dbReference type="PROSITE" id="PS00086">
    <property type="entry name" value="CYTOCHROME_P450"/>
    <property type="match status" value="1"/>
</dbReference>
<comment type="caution">
    <text evidence="3">The sequence shown here is derived from an EMBL/GenBank/DDBJ whole genome shotgun (WGS) entry which is preliminary data.</text>
</comment>
<evidence type="ECO:0000313" key="3">
    <source>
        <dbReference type="EMBL" id="MDC0717236.1"/>
    </source>
</evidence>
<proteinExistence type="inferred from homology"/>
<accession>A0ABT5DUD5</accession>
<dbReference type="EMBL" id="JAQNDL010000001">
    <property type="protein sequence ID" value="MDC0717236.1"/>
    <property type="molecule type" value="Genomic_DNA"/>
</dbReference>
<gene>
    <name evidence="3" type="ORF">POL25_10060</name>
</gene>
<organism evidence="3 4">
    <name type="scientific">Nannocystis bainbridge</name>
    <dbReference type="NCBI Taxonomy" id="2995303"/>
    <lineage>
        <taxon>Bacteria</taxon>
        <taxon>Pseudomonadati</taxon>
        <taxon>Myxococcota</taxon>
        <taxon>Polyangia</taxon>
        <taxon>Nannocystales</taxon>
        <taxon>Nannocystaceae</taxon>
        <taxon>Nannocystis</taxon>
    </lineage>
</organism>
<keyword evidence="2" id="KW-0349">Heme</keyword>
<dbReference type="Pfam" id="PF00067">
    <property type="entry name" value="p450"/>
    <property type="match status" value="2"/>
</dbReference>
<protein>
    <submittedName>
        <fullName evidence="3">Cytochrome P450</fullName>
    </submittedName>
</protein>